<dbReference type="EMBL" id="CP136895">
    <property type="protein sequence ID" value="WOL12203.1"/>
    <property type="molecule type" value="Genomic_DNA"/>
</dbReference>
<feature type="compositionally biased region" description="Polar residues" evidence="1">
    <location>
        <begin position="1"/>
        <end position="14"/>
    </location>
</feature>
<sequence>MSGNHIASSDSFATPTRHDNSSSSSRCYSDRGAPARLSVDLVNLARRHLSFLRSFAASPVLHHPPTVARAVRRYDQLWMPLISELAQAAPPSAPPTLLPPLDVHWVWHCHCLDPAGSYRDYCFSRFGALVDRPLIMDDENEEYAYFRCREIWTVRYPSEPFDLEVDADAAEDGDASIGGNGGNLTATVAKYRTLSSFFSDPFLWETVYLVAARRRYLSFLDLSRRLEEGLLRMVPTSDILLMWLTHRSYPRSYAKDMEELGDPARVIVGFGDRAAMEEVEETRKIWEEAFDEPCERAGVVLDPTASPSRIYFNWEAPQADVNRSYRGMQPRFLMEVCIFLKGNWEKGADKNLSKKFLRLQTLRCHRDMKLNKPVSGLSSETWRQTWNLYCEFGTKGILVEVLQQGSSCLTNSKLITKLIFLWNDLLRSTTLTLKKELEMQVRALASITPPVQAPYLLKCVPDRVTDESGAMISDVVLRMNRYHPQQGRWLSRTVLDHARRECFVIRIRVGRGIWRRGAETPEAVKWEDRIIEVREGPWSYIAGTVGTAPDKIVGTATPKKEDSQVKKALWCLSTGDVLSIQWEGELNIQLENESSGEQAKLLIGRKLQYEVKKADLSGKLNEEEEQYLTLVRFTSEYPDGKATALLNWKLLAVEFSPDEDAVVVLLVCIAIARTISEIRREDMSGLLVRRRVREISGGLRDWGSIILPSSSSYSSAHVQPWYWNASEVLASAETKESGLPISKHLPADGKCSMYEQVIFSV</sequence>
<evidence type="ECO:0000259" key="2">
    <source>
        <dbReference type="Pfam" id="PF25335"/>
    </source>
</evidence>
<dbReference type="PANTHER" id="PTHR34365:SF2">
    <property type="entry name" value="ENOLASE (DUF1399)"/>
    <property type="match status" value="1"/>
</dbReference>
<gene>
    <name evidence="3" type="ORF">Cni_G20969</name>
</gene>
<organism evidence="3 4">
    <name type="scientific">Canna indica</name>
    <name type="common">Indian-shot</name>
    <dbReference type="NCBI Taxonomy" id="4628"/>
    <lineage>
        <taxon>Eukaryota</taxon>
        <taxon>Viridiplantae</taxon>
        <taxon>Streptophyta</taxon>
        <taxon>Embryophyta</taxon>
        <taxon>Tracheophyta</taxon>
        <taxon>Spermatophyta</taxon>
        <taxon>Magnoliopsida</taxon>
        <taxon>Liliopsida</taxon>
        <taxon>Zingiberales</taxon>
        <taxon>Cannaceae</taxon>
        <taxon>Canna</taxon>
    </lineage>
</organism>
<keyword evidence="4" id="KW-1185">Reference proteome</keyword>
<dbReference type="PANTHER" id="PTHR34365">
    <property type="entry name" value="ENOLASE (DUF1399)"/>
    <property type="match status" value="1"/>
</dbReference>
<accession>A0AAQ3KS85</accession>
<evidence type="ECO:0000256" key="1">
    <source>
        <dbReference type="SAM" id="MobiDB-lite"/>
    </source>
</evidence>
<dbReference type="AlphaFoldDB" id="A0AAQ3KS85"/>
<dbReference type="Pfam" id="PF25335">
    <property type="entry name" value="GRDP_C"/>
    <property type="match status" value="1"/>
</dbReference>
<protein>
    <submittedName>
        <fullName evidence="3">Glycine-rich domain-containing protein 2</fullName>
    </submittedName>
</protein>
<name>A0AAQ3KS85_9LILI</name>
<dbReference type="InterPro" id="IPR057518">
    <property type="entry name" value="GRDP_C"/>
</dbReference>
<feature type="domain" description="GRPD C-terminal" evidence="2">
    <location>
        <begin position="494"/>
        <end position="655"/>
    </location>
</feature>
<dbReference type="InterPro" id="IPR009836">
    <property type="entry name" value="GRDP-like"/>
</dbReference>
<dbReference type="Pfam" id="PF07173">
    <property type="entry name" value="GRDP-like"/>
    <property type="match status" value="1"/>
</dbReference>
<proteinExistence type="predicted"/>
<evidence type="ECO:0000313" key="4">
    <source>
        <dbReference type="Proteomes" id="UP001327560"/>
    </source>
</evidence>
<reference evidence="3 4" key="1">
    <citation type="submission" date="2023-10" db="EMBL/GenBank/DDBJ databases">
        <title>Chromosome-scale genome assembly provides insights into flower coloration mechanisms of Canna indica.</title>
        <authorList>
            <person name="Li C."/>
        </authorList>
    </citation>
    <scope>NUCLEOTIDE SEQUENCE [LARGE SCALE GENOMIC DNA]</scope>
    <source>
        <tissue evidence="3">Flower</tissue>
    </source>
</reference>
<evidence type="ECO:0000313" key="3">
    <source>
        <dbReference type="EMBL" id="WOL12203.1"/>
    </source>
</evidence>
<feature type="region of interest" description="Disordered" evidence="1">
    <location>
        <begin position="1"/>
        <end position="31"/>
    </location>
</feature>
<dbReference type="Proteomes" id="UP001327560">
    <property type="component" value="Chromosome 6"/>
</dbReference>